<protein>
    <submittedName>
        <fullName evidence="1">Uncharacterized protein</fullName>
    </submittedName>
</protein>
<gene>
    <name evidence="1" type="ORF">HYPSUDRAFT_366015</name>
</gene>
<evidence type="ECO:0000313" key="1">
    <source>
        <dbReference type="EMBL" id="KJA15488.1"/>
    </source>
</evidence>
<keyword evidence="2" id="KW-1185">Reference proteome</keyword>
<reference evidence="2" key="1">
    <citation type="submission" date="2014-04" db="EMBL/GenBank/DDBJ databases">
        <title>Evolutionary Origins and Diversification of the Mycorrhizal Mutualists.</title>
        <authorList>
            <consortium name="DOE Joint Genome Institute"/>
            <consortium name="Mycorrhizal Genomics Consortium"/>
            <person name="Kohler A."/>
            <person name="Kuo A."/>
            <person name="Nagy L.G."/>
            <person name="Floudas D."/>
            <person name="Copeland A."/>
            <person name="Barry K.W."/>
            <person name="Cichocki N."/>
            <person name="Veneault-Fourrey C."/>
            <person name="LaButti K."/>
            <person name="Lindquist E.A."/>
            <person name="Lipzen A."/>
            <person name="Lundell T."/>
            <person name="Morin E."/>
            <person name="Murat C."/>
            <person name="Riley R."/>
            <person name="Ohm R."/>
            <person name="Sun H."/>
            <person name="Tunlid A."/>
            <person name="Henrissat B."/>
            <person name="Grigoriev I.V."/>
            <person name="Hibbett D.S."/>
            <person name="Martin F."/>
        </authorList>
    </citation>
    <scope>NUCLEOTIDE SEQUENCE [LARGE SCALE GENOMIC DNA]</scope>
    <source>
        <strain evidence="2">FD-334 SS-4</strain>
    </source>
</reference>
<sequence>MCTAIAHWLTPRPPSDSYAQTCQKRRRDHAPSFRKTAWSFRGQRHRHATLSAALHRACVQPTAARGSGARGRGPRTQVECASGARMDPESGHSFYLNITAPTRRRGSITRHACLRVRVRWFPRACELSTQQQTHRVNAPAHRILCPQRIPRASGSAPERGLRRHDSISPPLAWRSFKLLRALK</sequence>
<proteinExistence type="predicted"/>
<organism evidence="1 2">
    <name type="scientific">Hypholoma sublateritium (strain FD-334 SS-4)</name>
    <dbReference type="NCBI Taxonomy" id="945553"/>
    <lineage>
        <taxon>Eukaryota</taxon>
        <taxon>Fungi</taxon>
        <taxon>Dikarya</taxon>
        <taxon>Basidiomycota</taxon>
        <taxon>Agaricomycotina</taxon>
        <taxon>Agaricomycetes</taxon>
        <taxon>Agaricomycetidae</taxon>
        <taxon>Agaricales</taxon>
        <taxon>Agaricineae</taxon>
        <taxon>Strophariaceae</taxon>
        <taxon>Hypholoma</taxon>
    </lineage>
</organism>
<evidence type="ECO:0000313" key="2">
    <source>
        <dbReference type="Proteomes" id="UP000054270"/>
    </source>
</evidence>
<dbReference type="Proteomes" id="UP000054270">
    <property type="component" value="Unassembled WGS sequence"/>
</dbReference>
<dbReference type="EMBL" id="KN817643">
    <property type="protein sequence ID" value="KJA15488.1"/>
    <property type="molecule type" value="Genomic_DNA"/>
</dbReference>
<dbReference type="AlphaFoldDB" id="A0A0D2LX79"/>
<name>A0A0D2LX79_HYPSF</name>
<accession>A0A0D2LX79</accession>